<reference evidence="1 2" key="1">
    <citation type="journal article" date="2019" name="Sci. Rep.">
        <title>Orb-weaving spider Araneus ventricosus genome elucidates the spidroin gene catalogue.</title>
        <authorList>
            <person name="Kono N."/>
            <person name="Nakamura H."/>
            <person name="Ohtoshi R."/>
            <person name="Moran D.A.P."/>
            <person name="Shinohara A."/>
            <person name="Yoshida Y."/>
            <person name="Fujiwara M."/>
            <person name="Mori M."/>
            <person name="Tomita M."/>
            <person name="Arakawa K."/>
        </authorList>
    </citation>
    <scope>NUCLEOTIDE SEQUENCE [LARGE SCALE GENOMIC DNA]</scope>
</reference>
<dbReference type="Proteomes" id="UP000499080">
    <property type="component" value="Unassembled WGS sequence"/>
</dbReference>
<protein>
    <submittedName>
        <fullName evidence="1">Uncharacterized protein</fullName>
    </submittedName>
</protein>
<dbReference type="AlphaFoldDB" id="A0A4Y2EGJ9"/>
<dbReference type="EMBL" id="BGPR01000584">
    <property type="protein sequence ID" value="GBM27386.1"/>
    <property type="molecule type" value="Genomic_DNA"/>
</dbReference>
<evidence type="ECO:0000313" key="1">
    <source>
        <dbReference type="EMBL" id="GBM27386.1"/>
    </source>
</evidence>
<proteinExistence type="predicted"/>
<sequence length="93" mass="11042">MVPVKVMNRWSKGISFKFRKSSFITAIMPGGRHFTPRVLAFHFSRASRNEMSAYECKKEFRASMKRLAGEQEYLQQEERMREKHQCLVQRAIN</sequence>
<accession>A0A4Y2EGJ9</accession>
<name>A0A4Y2EGJ9_ARAVE</name>
<evidence type="ECO:0000313" key="2">
    <source>
        <dbReference type="Proteomes" id="UP000499080"/>
    </source>
</evidence>
<keyword evidence="2" id="KW-1185">Reference proteome</keyword>
<organism evidence="1 2">
    <name type="scientific">Araneus ventricosus</name>
    <name type="common">Orbweaver spider</name>
    <name type="synonym">Epeira ventricosa</name>
    <dbReference type="NCBI Taxonomy" id="182803"/>
    <lineage>
        <taxon>Eukaryota</taxon>
        <taxon>Metazoa</taxon>
        <taxon>Ecdysozoa</taxon>
        <taxon>Arthropoda</taxon>
        <taxon>Chelicerata</taxon>
        <taxon>Arachnida</taxon>
        <taxon>Araneae</taxon>
        <taxon>Araneomorphae</taxon>
        <taxon>Entelegynae</taxon>
        <taxon>Araneoidea</taxon>
        <taxon>Araneidae</taxon>
        <taxon>Araneus</taxon>
    </lineage>
</organism>
<gene>
    <name evidence="1" type="ORF">AVEN_250420_1</name>
</gene>
<comment type="caution">
    <text evidence="1">The sequence shown here is derived from an EMBL/GenBank/DDBJ whole genome shotgun (WGS) entry which is preliminary data.</text>
</comment>